<reference evidence="1 2" key="2">
    <citation type="journal article" date="2022" name="Mol. Ecol. Resour.">
        <title>The genomes of chicory, endive, great burdock and yacon provide insights into Asteraceae paleo-polyploidization history and plant inulin production.</title>
        <authorList>
            <person name="Fan W."/>
            <person name="Wang S."/>
            <person name="Wang H."/>
            <person name="Wang A."/>
            <person name="Jiang F."/>
            <person name="Liu H."/>
            <person name="Zhao H."/>
            <person name="Xu D."/>
            <person name="Zhang Y."/>
        </authorList>
    </citation>
    <scope>NUCLEOTIDE SEQUENCE [LARGE SCALE GENOMIC DNA]</scope>
    <source>
        <strain evidence="2">cv. Punajuju</strain>
        <tissue evidence="1">Leaves</tissue>
    </source>
</reference>
<reference evidence="2" key="1">
    <citation type="journal article" date="2022" name="Mol. Ecol. Resour.">
        <title>The genomes of chicory, endive, great burdock and yacon provide insights into Asteraceae palaeo-polyploidization history and plant inulin production.</title>
        <authorList>
            <person name="Fan W."/>
            <person name="Wang S."/>
            <person name="Wang H."/>
            <person name="Wang A."/>
            <person name="Jiang F."/>
            <person name="Liu H."/>
            <person name="Zhao H."/>
            <person name="Xu D."/>
            <person name="Zhang Y."/>
        </authorList>
    </citation>
    <scope>NUCLEOTIDE SEQUENCE [LARGE SCALE GENOMIC DNA]</scope>
    <source>
        <strain evidence="2">cv. Punajuju</strain>
    </source>
</reference>
<sequence length="334" mass="37738">MRERRERRERRVHPHWKTFSQEEGRRCEARNGASPLANDNLGGRASTFFFTNFPEDVVKIKVDGACYKVTVVEDPLDSLSLGPKKWEHVSDQSTEAEWTEEEEDVLGDDEHAVGEDNDDREENRRIPTHENSVLKNVRKEDRWQQLNEGGTSRGESPEDVSVGLNLKNVDHGHIKIGPQVVEPSYPEDCIEDPSKGVGVESGKELPKVGCGEICVPDLNNSPQNLGLFPFVNSEDSMDEDMYIRDDEDLEQAIADEIDRKKRHRKKGFRKSQSKGSSRGDGERSNRSGRASASSFQEEVNQTIRIGEELGIQFNGNRAMIEQVLHREGAAGIKW</sequence>
<dbReference type="EMBL" id="CM042014">
    <property type="protein sequence ID" value="KAI3724236.1"/>
    <property type="molecule type" value="Genomic_DNA"/>
</dbReference>
<keyword evidence="2" id="KW-1185">Reference proteome</keyword>
<protein>
    <submittedName>
        <fullName evidence="1">Uncharacterized protein</fullName>
    </submittedName>
</protein>
<gene>
    <name evidence="1" type="ORF">L2E82_36007</name>
</gene>
<dbReference type="Proteomes" id="UP001055811">
    <property type="component" value="Linkage Group LG06"/>
</dbReference>
<proteinExistence type="predicted"/>
<comment type="caution">
    <text evidence="1">The sequence shown here is derived from an EMBL/GenBank/DDBJ whole genome shotgun (WGS) entry which is preliminary data.</text>
</comment>
<name>A0ACB9BQC6_CICIN</name>
<evidence type="ECO:0000313" key="1">
    <source>
        <dbReference type="EMBL" id="KAI3724236.1"/>
    </source>
</evidence>
<accession>A0ACB9BQC6</accession>
<evidence type="ECO:0000313" key="2">
    <source>
        <dbReference type="Proteomes" id="UP001055811"/>
    </source>
</evidence>
<organism evidence="1 2">
    <name type="scientific">Cichorium intybus</name>
    <name type="common">Chicory</name>
    <dbReference type="NCBI Taxonomy" id="13427"/>
    <lineage>
        <taxon>Eukaryota</taxon>
        <taxon>Viridiplantae</taxon>
        <taxon>Streptophyta</taxon>
        <taxon>Embryophyta</taxon>
        <taxon>Tracheophyta</taxon>
        <taxon>Spermatophyta</taxon>
        <taxon>Magnoliopsida</taxon>
        <taxon>eudicotyledons</taxon>
        <taxon>Gunneridae</taxon>
        <taxon>Pentapetalae</taxon>
        <taxon>asterids</taxon>
        <taxon>campanulids</taxon>
        <taxon>Asterales</taxon>
        <taxon>Asteraceae</taxon>
        <taxon>Cichorioideae</taxon>
        <taxon>Cichorieae</taxon>
        <taxon>Cichoriinae</taxon>
        <taxon>Cichorium</taxon>
    </lineage>
</organism>